<name>A0A9P7GJC0_9AGAR</name>
<evidence type="ECO:0008006" key="4">
    <source>
        <dbReference type="Google" id="ProtNLM"/>
    </source>
</evidence>
<proteinExistence type="predicted"/>
<accession>A0A9P7GJC0</accession>
<feature type="compositionally biased region" description="Basic and acidic residues" evidence="1">
    <location>
        <begin position="142"/>
        <end position="153"/>
    </location>
</feature>
<gene>
    <name evidence="2" type="ORF">H0H81_007712</name>
</gene>
<feature type="compositionally biased region" description="Basic and acidic residues" evidence="1">
    <location>
        <begin position="77"/>
        <end position="126"/>
    </location>
</feature>
<reference evidence="2" key="1">
    <citation type="submission" date="2021-02" db="EMBL/GenBank/DDBJ databases">
        <authorList>
            <person name="Nieuwenhuis M."/>
            <person name="Van De Peppel L.J.J."/>
        </authorList>
    </citation>
    <scope>NUCLEOTIDE SEQUENCE</scope>
    <source>
        <strain evidence="2">D49</strain>
    </source>
</reference>
<sequence length="190" mass="21567">MSFSNVYYKRTAGTPKACFVCYKPTTTVLATIDTRDFLYTCPGHLADRGFASILGVAEGSGGGKKMGVTDGEIARVKEEWEEKQRKKKEKENEKEKDKDQEKEKDKNMDKDKEDGDNKDKREDTKSPKMLGSISTPQTPPTTHERYALHRDFFAMRQAEHRKRRQAAQAKDLAPRLPGAPRGIAPPEEKY</sequence>
<dbReference type="Proteomes" id="UP000717328">
    <property type="component" value="Unassembled WGS sequence"/>
</dbReference>
<dbReference type="GO" id="GO:0005768">
    <property type="term" value="C:endosome"/>
    <property type="evidence" value="ECO:0007669"/>
    <property type="project" value="TreeGrafter"/>
</dbReference>
<comment type="caution">
    <text evidence="2">The sequence shown here is derived from an EMBL/GenBank/DDBJ whole genome shotgun (WGS) entry which is preliminary data.</text>
</comment>
<dbReference type="GO" id="GO:0007034">
    <property type="term" value="P:vacuolar transport"/>
    <property type="evidence" value="ECO:0007669"/>
    <property type="project" value="TreeGrafter"/>
</dbReference>
<feature type="region of interest" description="Disordered" evidence="1">
    <location>
        <begin position="77"/>
        <end position="190"/>
    </location>
</feature>
<organism evidence="2 3">
    <name type="scientific">Sphagnurus paluster</name>
    <dbReference type="NCBI Taxonomy" id="117069"/>
    <lineage>
        <taxon>Eukaryota</taxon>
        <taxon>Fungi</taxon>
        <taxon>Dikarya</taxon>
        <taxon>Basidiomycota</taxon>
        <taxon>Agaricomycotina</taxon>
        <taxon>Agaricomycetes</taxon>
        <taxon>Agaricomycetidae</taxon>
        <taxon>Agaricales</taxon>
        <taxon>Tricholomatineae</taxon>
        <taxon>Lyophyllaceae</taxon>
        <taxon>Sphagnurus</taxon>
    </lineage>
</organism>
<evidence type="ECO:0000256" key="1">
    <source>
        <dbReference type="SAM" id="MobiDB-lite"/>
    </source>
</evidence>
<keyword evidence="3" id="KW-1185">Reference proteome</keyword>
<dbReference type="AlphaFoldDB" id="A0A9P7GJC0"/>
<dbReference type="PANTHER" id="PTHR28218">
    <property type="entry name" value="VPS4-ASSOCIATED PROTEIN 1"/>
    <property type="match status" value="1"/>
</dbReference>
<dbReference type="InterPro" id="IPR013640">
    <property type="entry name" value="Vfa1"/>
</dbReference>
<dbReference type="PANTHER" id="PTHR28218:SF1">
    <property type="entry name" value="VPS4-ASSOCIATED PROTEIN 1"/>
    <property type="match status" value="1"/>
</dbReference>
<dbReference type="EMBL" id="JABCKI010000207">
    <property type="protein sequence ID" value="KAG5651707.1"/>
    <property type="molecule type" value="Genomic_DNA"/>
</dbReference>
<protein>
    <recommendedName>
        <fullName evidence="4">DUF1742-domain-containing protein</fullName>
    </recommendedName>
</protein>
<evidence type="ECO:0000313" key="3">
    <source>
        <dbReference type="Proteomes" id="UP000717328"/>
    </source>
</evidence>
<reference evidence="2" key="2">
    <citation type="submission" date="2021-10" db="EMBL/GenBank/DDBJ databases">
        <title>Phylogenomics reveals ancestral predisposition of the termite-cultivated fungus Termitomyces towards a domesticated lifestyle.</title>
        <authorList>
            <person name="Auxier B."/>
            <person name="Grum-Grzhimaylo A."/>
            <person name="Cardenas M.E."/>
            <person name="Lodge J.D."/>
            <person name="Laessoe T."/>
            <person name="Pedersen O."/>
            <person name="Smith M.E."/>
            <person name="Kuyper T.W."/>
            <person name="Franco-Molano E.A."/>
            <person name="Baroni T.J."/>
            <person name="Aanen D.K."/>
        </authorList>
    </citation>
    <scope>NUCLEOTIDE SEQUENCE</scope>
    <source>
        <strain evidence="2">D49</strain>
    </source>
</reference>
<evidence type="ECO:0000313" key="2">
    <source>
        <dbReference type="EMBL" id="KAG5651707.1"/>
    </source>
</evidence>
<dbReference type="Pfam" id="PF08432">
    <property type="entry name" value="Vfa1"/>
    <property type="match status" value="1"/>
</dbReference>
<dbReference type="OrthoDB" id="2158714at2759"/>